<dbReference type="PANTHER" id="PTHR47943">
    <property type="entry name" value="CYTOCHROME P450 93A3-LIKE"/>
    <property type="match status" value="1"/>
</dbReference>
<dbReference type="InterPro" id="IPR002401">
    <property type="entry name" value="Cyt_P450_E_grp-I"/>
</dbReference>
<evidence type="ECO:0000256" key="8">
    <source>
        <dbReference type="ARBA" id="ARBA00023033"/>
    </source>
</evidence>
<feature type="signal peptide" evidence="11">
    <location>
        <begin position="1"/>
        <end position="24"/>
    </location>
</feature>
<comment type="caution">
    <text evidence="12">The sequence shown here is derived from an EMBL/GenBank/DDBJ whole genome shotgun (WGS) entry which is preliminary data.</text>
</comment>
<evidence type="ECO:0000256" key="3">
    <source>
        <dbReference type="ARBA" id="ARBA00010617"/>
    </source>
</evidence>
<dbReference type="PROSITE" id="PS00086">
    <property type="entry name" value="CYTOCHROME_P450"/>
    <property type="match status" value="1"/>
</dbReference>
<keyword evidence="13" id="KW-1185">Reference proteome</keyword>
<keyword evidence="7 10" id="KW-0408">Iron</keyword>
<dbReference type="PRINTS" id="PR00463">
    <property type="entry name" value="EP450I"/>
</dbReference>
<dbReference type="Proteomes" id="UP001318860">
    <property type="component" value="Unassembled WGS sequence"/>
</dbReference>
<dbReference type="PANTHER" id="PTHR47943:SF2">
    <property type="entry name" value="CYTOCHROME P450"/>
    <property type="match status" value="1"/>
</dbReference>
<comment type="cofactor">
    <cofactor evidence="1">
        <name>heme</name>
        <dbReference type="ChEBI" id="CHEBI:30413"/>
    </cofactor>
</comment>
<comment type="subcellular location">
    <subcellularLocation>
        <location evidence="2">Membrane</location>
        <topology evidence="2">Single-pass membrane protein</topology>
    </subcellularLocation>
</comment>
<organism evidence="12 13">
    <name type="scientific">Rehmannia glutinosa</name>
    <name type="common">Chinese foxglove</name>
    <dbReference type="NCBI Taxonomy" id="99300"/>
    <lineage>
        <taxon>Eukaryota</taxon>
        <taxon>Viridiplantae</taxon>
        <taxon>Streptophyta</taxon>
        <taxon>Embryophyta</taxon>
        <taxon>Tracheophyta</taxon>
        <taxon>Spermatophyta</taxon>
        <taxon>Magnoliopsida</taxon>
        <taxon>eudicotyledons</taxon>
        <taxon>Gunneridae</taxon>
        <taxon>Pentapetalae</taxon>
        <taxon>asterids</taxon>
        <taxon>lamiids</taxon>
        <taxon>Lamiales</taxon>
        <taxon>Orobanchaceae</taxon>
        <taxon>Rehmannieae</taxon>
        <taxon>Rehmannia</taxon>
    </lineage>
</organism>
<feature type="chain" id="PRO_5045240156" description="Cytochrome P450 CYP736A12-like" evidence="11">
    <location>
        <begin position="25"/>
        <end position="498"/>
    </location>
</feature>
<dbReference type="SUPFAM" id="SSF48264">
    <property type="entry name" value="Cytochrome P450"/>
    <property type="match status" value="1"/>
</dbReference>
<evidence type="ECO:0000256" key="9">
    <source>
        <dbReference type="ARBA" id="ARBA00023136"/>
    </source>
</evidence>
<evidence type="ECO:0000256" key="7">
    <source>
        <dbReference type="ARBA" id="ARBA00023004"/>
    </source>
</evidence>
<dbReference type="Gene3D" id="1.10.630.10">
    <property type="entry name" value="Cytochrome P450"/>
    <property type="match status" value="1"/>
</dbReference>
<evidence type="ECO:0000313" key="12">
    <source>
        <dbReference type="EMBL" id="KAK6150497.1"/>
    </source>
</evidence>
<dbReference type="InterPro" id="IPR001128">
    <property type="entry name" value="Cyt_P450"/>
</dbReference>
<keyword evidence="8 10" id="KW-0503">Monooxygenase</keyword>
<evidence type="ECO:0000256" key="11">
    <source>
        <dbReference type="SAM" id="SignalP"/>
    </source>
</evidence>
<evidence type="ECO:0000256" key="4">
    <source>
        <dbReference type="ARBA" id="ARBA00022617"/>
    </source>
</evidence>
<evidence type="ECO:0008006" key="14">
    <source>
        <dbReference type="Google" id="ProtNLM"/>
    </source>
</evidence>
<evidence type="ECO:0000256" key="2">
    <source>
        <dbReference type="ARBA" id="ARBA00004167"/>
    </source>
</evidence>
<name>A0ABR0WSL7_REHGL</name>
<evidence type="ECO:0000256" key="10">
    <source>
        <dbReference type="RuleBase" id="RU000461"/>
    </source>
</evidence>
<keyword evidence="6 10" id="KW-0560">Oxidoreductase</keyword>
<protein>
    <recommendedName>
        <fullName evidence="14">Cytochrome P450 CYP736A12-like</fullName>
    </recommendedName>
</protein>
<gene>
    <name evidence="12" type="ORF">DH2020_015429</name>
</gene>
<keyword evidence="4 10" id="KW-0349">Heme</keyword>
<evidence type="ECO:0000256" key="5">
    <source>
        <dbReference type="ARBA" id="ARBA00022723"/>
    </source>
</evidence>
<dbReference type="InterPro" id="IPR036396">
    <property type="entry name" value="Cyt_P450_sf"/>
</dbReference>
<evidence type="ECO:0000313" key="13">
    <source>
        <dbReference type="Proteomes" id="UP001318860"/>
    </source>
</evidence>
<reference evidence="12 13" key="1">
    <citation type="journal article" date="2021" name="Comput. Struct. Biotechnol. J.">
        <title>De novo genome assembly of the potent medicinal plant Rehmannia glutinosa using nanopore technology.</title>
        <authorList>
            <person name="Ma L."/>
            <person name="Dong C."/>
            <person name="Song C."/>
            <person name="Wang X."/>
            <person name="Zheng X."/>
            <person name="Niu Y."/>
            <person name="Chen S."/>
            <person name="Feng W."/>
        </authorList>
    </citation>
    <scope>NUCLEOTIDE SEQUENCE [LARGE SCALE GENOMIC DNA]</scope>
    <source>
        <strain evidence="12">DH-2019</strain>
    </source>
</reference>
<accession>A0ABR0WSL7</accession>
<keyword evidence="11" id="KW-0732">Signal</keyword>
<dbReference type="PRINTS" id="PR00385">
    <property type="entry name" value="P450"/>
</dbReference>
<keyword evidence="5 10" id="KW-0479">Metal-binding</keyword>
<sequence>MAWIWTTALIVIVVLYLLQQLVSLEKKKKKLPPGPTGFPILGHFHLLGKNPHQDLHRLAEKHGPIMYMRFGSVPTVVVSSPAAAELFLKTHDLIFANRPHHEASSYLGYEQRNIVFGRYGPYWRNMRKLCTLELLSNMKINQFQPMRKAELGLLVGSLKQAAEAKEVVDLSLKIASLSADMTCLMVFGKKFADRDLDEKGFKEVMKETMEEAAAFNLGDYFPYLRRLDLQGSARRLKKLSKIFDGFLERIIDEHVQNKLEKKQSGQDFVDTMMGIMESGEAGFDFDRRHVKAVLLDMLLAGMDTSAAAVEWALSEVIRHPTVTKKLQKELEQIVGMNQMVEESHLSSLKYLDCVIKESMRFHPVGPLLIHESMEDCEVDGFQIPKKSRVLVNVWAIGRDPDAWKDPDIFSPDRFLDRNVDLRGRDFQLIPFGTGRRGCPGLQLGLTMVQLMVAQLVHCFDWELPDGLLASELDMSENFGLVTARATHLMAIPTYRLHE</sequence>
<dbReference type="InterPro" id="IPR017972">
    <property type="entry name" value="Cyt_P450_CS"/>
</dbReference>
<dbReference type="Pfam" id="PF00067">
    <property type="entry name" value="p450"/>
    <property type="match status" value="1"/>
</dbReference>
<comment type="similarity">
    <text evidence="3 10">Belongs to the cytochrome P450 family.</text>
</comment>
<keyword evidence="9" id="KW-0472">Membrane</keyword>
<dbReference type="CDD" id="cd11072">
    <property type="entry name" value="CYP71-like"/>
    <property type="match status" value="1"/>
</dbReference>
<dbReference type="EMBL" id="JABTTQ020000008">
    <property type="protein sequence ID" value="KAK6150497.1"/>
    <property type="molecule type" value="Genomic_DNA"/>
</dbReference>
<proteinExistence type="inferred from homology"/>
<evidence type="ECO:0000256" key="6">
    <source>
        <dbReference type="ARBA" id="ARBA00023002"/>
    </source>
</evidence>
<evidence type="ECO:0000256" key="1">
    <source>
        <dbReference type="ARBA" id="ARBA00001971"/>
    </source>
</evidence>